<evidence type="ECO:0000256" key="8">
    <source>
        <dbReference type="ARBA" id="ARBA00023016"/>
    </source>
</evidence>
<dbReference type="Gene3D" id="3.40.50.300">
    <property type="entry name" value="P-loop containing nucleotide triphosphate hydrolases"/>
    <property type="match status" value="1"/>
</dbReference>
<evidence type="ECO:0000256" key="4">
    <source>
        <dbReference type="ARBA" id="ARBA00022771"/>
    </source>
</evidence>
<proteinExistence type="inferred from homology"/>
<organism evidence="16 17">
    <name type="scientific">Herbaspirillum rubrisubalbicans</name>
    <dbReference type="NCBI Taxonomy" id="80842"/>
    <lineage>
        <taxon>Bacteria</taxon>
        <taxon>Pseudomonadati</taxon>
        <taxon>Pseudomonadota</taxon>
        <taxon>Betaproteobacteria</taxon>
        <taxon>Burkholderiales</taxon>
        <taxon>Oxalobacteraceae</taxon>
        <taxon>Herbaspirillum</taxon>
    </lineage>
</organism>
<dbReference type="Pfam" id="PF13481">
    <property type="entry name" value="AAA_25"/>
    <property type="match status" value="1"/>
</dbReference>
<dbReference type="Pfam" id="PF05362">
    <property type="entry name" value="Lon_C"/>
    <property type="match status" value="1"/>
</dbReference>
<dbReference type="SUPFAM" id="SSF52540">
    <property type="entry name" value="P-loop containing nucleoside triphosphate hydrolases"/>
    <property type="match status" value="1"/>
</dbReference>
<comment type="function">
    <text evidence="11">Can catalyze the hydrolysis of ATP in the presence of single-stranded DNA, the ATP-dependent uptake of single-stranded DNA by duplex DNA, and the ATP-dependent hybridization of homologous single-stranded DNAs. It interacts with LexA causing its activation and leading to its autocatalytic cleavage.</text>
</comment>
<dbReference type="GO" id="GO:0140664">
    <property type="term" value="F:ATP-dependent DNA damage sensor activity"/>
    <property type="evidence" value="ECO:0007669"/>
    <property type="project" value="InterPro"/>
</dbReference>
<evidence type="ECO:0000256" key="12">
    <source>
        <dbReference type="HAMAP-Rule" id="MF_01498"/>
    </source>
</evidence>
<dbReference type="InterPro" id="IPR041166">
    <property type="entry name" value="Rubredoxin_2"/>
</dbReference>
<evidence type="ECO:0000256" key="11">
    <source>
        <dbReference type="ARBA" id="ARBA00025580"/>
    </source>
</evidence>
<dbReference type="GO" id="GO:0005829">
    <property type="term" value="C:cytosol"/>
    <property type="evidence" value="ECO:0007669"/>
    <property type="project" value="TreeGrafter"/>
</dbReference>
<dbReference type="InterPro" id="IPR027417">
    <property type="entry name" value="P-loop_NTPase"/>
</dbReference>
<keyword evidence="1 12" id="KW-0479">Metal-binding</keyword>
<dbReference type="PANTHER" id="PTHR32472:SF10">
    <property type="entry name" value="DNA REPAIR PROTEIN RADA-LIKE PROTEIN"/>
    <property type="match status" value="1"/>
</dbReference>
<keyword evidence="3 12" id="KW-0227">DNA damage</keyword>
<comment type="similarity">
    <text evidence="12 14">Belongs to the RecA family. RadA subfamily.</text>
</comment>
<evidence type="ECO:0000256" key="1">
    <source>
        <dbReference type="ARBA" id="ARBA00022723"/>
    </source>
</evidence>
<dbReference type="GO" id="GO:0003684">
    <property type="term" value="F:damaged DNA binding"/>
    <property type="evidence" value="ECO:0007669"/>
    <property type="project" value="InterPro"/>
</dbReference>
<feature type="binding site" evidence="12">
    <location>
        <begin position="98"/>
        <end position="105"/>
    </location>
    <ligand>
        <name>ATP</name>
        <dbReference type="ChEBI" id="CHEBI:30616"/>
    </ligand>
</feature>
<evidence type="ECO:0000256" key="9">
    <source>
        <dbReference type="ARBA" id="ARBA00023125"/>
    </source>
</evidence>
<dbReference type="PROSITE" id="PS50162">
    <property type="entry name" value="RECA_2"/>
    <property type="match status" value="1"/>
</dbReference>
<dbReference type="Gene3D" id="3.30.230.10">
    <property type="match status" value="1"/>
</dbReference>
<dbReference type="SMART" id="SM00382">
    <property type="entry name" value="AAA"/>
    <property type="match status" value="1"/>
</dbReference>
<dbReference type="PRINTS" id="PR01874">
    <property type="entry name" value="DNAREPAIRADA"/>
</dbReference>
<dbReference type="InterPro" id="IPR020588">
    <property type="entry name" value="RecA_ATP-bd"/>
</dbReference>
<dbReference type="InterPro" id="IPR003593">
    <property type="entry name" value="AAA+_ATPase"/>
</dbReference>
<gene>
    <name evidence="12" type="primary">radA</name>
    <name evidence="16" type="ORF">RC54_10795</name>
</gene>
<evidence type="ECO:0000256" key="14">
    <source>
        <dbReference type="RuleBase" id="RU003555"/>
    </source>
</evidence>
<evidence type="ECO:0000259" key="15">
    <source>
        <dbReference type="PROSITE" id="PS50162"/>
    </source>
</evidence>
<dbReference type="RefSeq" id="WP_061790419.1">
    <property type="nucleotide sequence ID" value="NZ_CP024996.1"/>
</dbReference>
<dbReference type="Proteomes" id="UP000269199">
    <property type="component" value="Chromosome"/>
</dbReference>
<dbReference type="AlphaFoldDB" id="A0AAD0UDI9"/>
<dbReference type="GO" id="GO:0008270">
    <property type="term" value="F:zinc ion binding"/>
    <property type="evidence" value="ECO:0007669"/>
    <property type="project" value="UniProtKB-KW"/>
</dbReference>
<keyword evidence="10 12" id="KW-0234">DNA repair</keyword>
<dbReference type="InterPro" id="IPR004504">
    <property type="entry name" value="DNA_repair_RadA"/>
</dbReference>
<dbReference type="InterPro" id="IPR008269">
    <property type="entry name" value="Lon_proteolytic"/>
</dbReference>
<keyword evidence="9 12" id="KW-0238">DNA-binding</keyword>
<name>A0AAD0UDI9_9BURK</name>
<evidence type="ECO:0000256" key="13">
    <source>
        <dbReference type="NCBIfam" id="TIGR00416"/>
    </source>
</evidence>
<keyword evidence="7 12" id="KW-0067">ATP-binding</keyword>
<reference evidence="16 17" key="1">
    <citation type="submission" date="2017-11" db="EMBL/GenBank/DDBJ databases">
        <title>Complete genome sequence of Herbaspirillum rubrisubalbicans DSM 11543.</title>
        <authorList>
            <person name="Chen M."/>
            <person name="An Q."/>
        </authorList>
    </citation>
    <scope>NUCLEOTIDE SEQUENCE [LARGE SCALE GENOMIC DNA]</scope>
    <source>
        <strain evidence="16 17">DSM 11543</strain>
    </source>
</reference>
<dbReference type="NCBIfam" id="TIGR00416">
    <property type="entry name" value="sms"/>
    <property type="match status" value="1"/>
</dbReference>
<dbReference type="PANTHER" id="PTHR32472">
    <property type="entry name" value="DNA REPAIR PROTEIN RADA"/>
    <property type="match status" value="1"/>
</dbReference>
<keyword evidence="4 14" id="KW-0863">Zinc-finger</keyword>
<evidence type="ECO:0000313" key="16">
    <source>
        <dbReference type="EMBL" id="AYR26966.1"/>
    </source>
</evidence>
<dbReference type="GO" id="GO:0006508">
    <property type="term" value="P:proteolysis"/>
    <property type="evidence" value="ECO:0007669"/>
    <property type="project" value="InterPro"/>
</dbReference>
<sequence length="461" mass="48876">MAKVKTNYTCTECGGISNKWAGQCPACGQWNTLVETLVEASGGNRYSSGPQSLAQTAPVLSLADIEAIDVPRFGTGIEEFDRVLGGGLVPGGVALIGGDPGIGKSTLLLQALANISKLKKVLYVSGEESGSQIALRAKRLAVDARELQLQAEIQLEKILATLAEHKPEVAVIDSIQTLYSDALTSAPGSVAQVRECAAQLTRVAKTSGITIIMVGHVTKEGALAGPRVLEHIVDTVLYFEGDTHSSFRLVRAFKNRFGAVNELGVFAMTEKGLKGVSNPSALFLSQHENQVPGSCVMVTQEGTRPLLVEIQALVDSSHVPNARRLSVGLEQNRLAMLLAVLHRHAGVAAFDQDVFINAVGGVKITEPAADLAVLLAINSSMRNKPLPRGLVVFGEVGLAGEIRPAPRGQERLREAAKLGFSIAVIPKANAPKQPIEGLKVIAVERIDDALQKAREIDDYAA</sequence>
<evidence type="ECO:0000256" key="10">
    <source>
        <dbReference type="ARBA" id="ARBA00023204"/>
    </source>
</evidence>
<dbReference type="EMBL" id="CP024996">
    <property type="protein sequence ID" value="AYR26966.1"/>
    <property type="molecule type" value="Genomic_DNA"/>
</dbReference>
<dbReference type="Pfam" id="PF18073">
    <property type="entry name" value="Zn_ribbon_LapB"/>
    <property type="match status" value="1"/>
</dbReference>
<dbReference type="GO" id="GO:0000725">
    <property type="term" value="P:recombinational repair"/>
    <property type="evidence" value="ECO:0007669"/>
    <property type="project" value="UniProtKB-UniRule"/>
</dbReference>
<evidence type="ECO:0000256" key="5">
    <source>
        <dbReference type="ARBA" id="ARBA00022801"/>
    </source>
</evidence>
<dbReference type="InterPro" id="IPR014721">
    <property type="entry name" value="Ribsml_uS5_D2-typ_fold_subgr"/>
</dbReference>
<keyword evidence="8 12" id="KW-0346">Stress response</keyword>
<dbReference type="FunFam" id="3.30.230.10:FF:000011">
    <property type="entry name" value="DNA repair protein RadA"/>
    <property type="match status" value="1"/>
</dbReference>
<dbReference type="InterPro" id="IPR020568">
    <property type="entry name" value="Ribosomal_Su5_D2-typ_SF"/>
</dbReference>
<comment type="function">
    <text evidence="12">Plays a role in repairing double-strand DNA breaks, probably involving stabilizing or processing branched DNA or blocked replication forks.</text>
</comment>
<dbReference type="GO" id="GO:0005524">
    <property type="term" value="F:ATP binding"/>
    <property type="evidence" value="ECO:0007669"/>
    <property type="project" value="UniProtKB-UniRule"/>
</dbReference>
<feature type="domain" description="RecA family profile 1" evidence="15">
    <location>
        <begin position="69"/>
        <end position="217"/>
    </location>
</feature>
<keyword evidence="6 14" id="KW-0862">Zinc</keyword>
<feature type="region of interest" description="Lon-protease-like" evidence="12">
    <location>
        <begin position="353"/>
        <end position="461"/>
    </location>
</feature>
<dbReference type="FunFam" id="3.40.50.300:FF:000050">
    <property type="entry name" value="DNA repair protein RadA"/>
    <property type="match status" value="1"/>
</dbReference>
<evidence type="ECO:0000256" key="3">
    <source>
        <dbReference type="ARBA" id="ARBA00022763"/>
    </source>
</evidence>
<keyword evidence="5" id="KW-0378">Hydrolase</keyword>
<protein>
    <recommendedName>
        <fullName evidence="12 13">DNA repair protein RadA</fullName>
    </recommendedName>
</protein>
<evidence type="ECO:0000256" key="6">
    <source>
        <dbReference type="ARBA" id="ARBA00022833"/>
    </source>
</evidence>
<feature type="short sequence motif" description="RadA KNRFG motif" evidence="12">
    <location>
        <begin position="254"/>
        <end position="258"/>
    </location>
</feature>
<dbReference type="HAMAP" id="MF_01498">
    <property type="entry name" value="RadA_bact"/>
    <property type="match status" value="1"/>
</dbReference>
<dbReference type="CDD" id="cd01121">
    <property type="entry name" value="RadA_SMS_N"/>
    <property type="match status" value="1"/>
</dbReference>
<comment type="domain">
    <text evidence="12">The middle region has homology to RecA with ATPase motifs including the RadA KNRFG motif, while the C-terminus is homologous to Lon protease.</text>
</comment>
<evidence type="ECO:0000313" key="17">
    <source>
        <dbReference type="Proteomes" id="UP000269199"/>
    </source>
</evidence>
<keyword evidence="2 12" id="KW-0547">Nucleotide-binding</keyword>
<dbReference type="SUPFAM" id="SSF54211">
    <property type="entry name" value="Ribosomal protein S5 domain 2-like"/>
    <property type="match status" value="1"/>
</dbReference>
<dbReference type="GO" id="GO:0004252">
    <property type="term" value="F:serine-type endopeptidase activity"/>
    <property type="evidence" value="ECO:0007669"/>
    <property type="project" value="InterPro"/>
</dbReference>
<comment type="function">
    <text evidence="14">DNA-dependent ATPase involved in processing of recombination intermediates, plays a role in repairing DNA breaks. Stimulates the branch migration of RecA-mediated strand transfer reactions, allowing the 3' invading strand to extend heteroduplex DNA faster. Binds ssDNA in the presence of ADP but not other nucleotides, has ATPase activity that is stimulated by ssDNA and various branched DNA structures, but inhibited by SSB. Does not have RecA's homology-searching function.</text>
</comment>
<dbReference type="GO" id="GO:0004176">
    <property type="term" value="F:ATP-dependent peptidase activity"/>
    <property type="evidence" value="ECO:0007669"/>
    <property type="project" value="InterPro"/>
</dbReference>
<accession>A0AAD0UDI9</accession>
<evidence type="ECO:0000256" key="7">
    <source>
        <dbReference type="ARBA" id="ARBA00022840"/>
    </source>
</evidence>
<evidence type="ECO:0000256" key="2">
    <source>
        <dbReference type="ARBA" id="ARBA00022741"/>
    </source>
</evidence>